<evidence type="ECO:0000256" key="9">
    <source>
        <dbReference type="ARBA" id="ARBA00052442"/>
    </source>
</evidence>
<evidence type="ECO:0000259" key="14">
    <source>
        <dbReference type="PROSITE" id="PS50075"/>
    </source>
</evidence>
<dbReference type="SUPFAM" id="SSF101173">
    <property type="entry name" value="Docking domain B of the erythromycin polyketide synthase (DEBS)"/>
    <property type="match status" value="1"/>
</dbReference>
<dbReference type="InterPro" id="IPR020841">
    <property type="entry name" value="PKS_Beta-ketoAc_synthase_dom"/>
</dbReference>
<keyword evidence="2" id="KW-0596">Phosphopantetheine</keyword>
<organism evidence="16 17">
    <name type="scientific">Saccharothrix australiensis</name>
    <dbReference type="NCBI Taxonomy" id="2072"/>
    <lineage>
        <taxon>Bacteria</taxon>
        <taxon>Bacillati</taxon>
        <taxon>Actinomycetota</taxon>
        <taxon>Actinomycetes</taxon>
        <taxon>Pseudonocardiales</taxon>
        <taxon>Pseudonocardiaceae</taxon>
        <taxon>Saccharothrix</taxon>
    </lineage>
</organism>
<evidence type="ECO:0000256" key="5">
    <source>
        <dbReference type="ARBA" id="ARBA00022737"/>
    </source>
</evidence>
<gene>
    <name evidence="16" type="ORF">C8E97_3095</name>
</gene>
<proteinExistence type="predicted"/>
<dbReference type="SUPFAM" id="SSF51735">
    <property type="entry name" value="NAD(P)-binding Rossmann-fold domains"/>
    <property type="match status" value="4"/>
</dbReference>
<dbReference type="Proteomes" id="UP000282084">
    <property type="component" value="Unassembled WGS sequence"/>
</dbReference>
<feature type="domain" description="Ketosynthase family 3 (KS3)" evidence="15">
    <location>
        <begin position="1568"/>
        <end position="1989"/>
    </location>
</feature>
<evidence type="ECO:0000259" key="15">
    <source>
        <dbReference type="PROSITE" id="PS52004"/>
    </source>
</evidence>
<dbReference type="PROSITE" id="PS00606">
    <property type="entry name" value="KS3_1"/>
    <property type="match status" value="2"/>
</dbReference>
<evidence type="ECO:0000256" key="11">
    <source>
        <dbReference type="ARBA" id="ARBA00060622"/>
    </source>
</evidence>
<dbReference type="Gene3D" id="6.10.140.1830">
    <property type="match status" value="1"/>
</dbReference>
<dbReference type="InterPro" id="IPR018201">
    <property type="entry name" value="Ketoacyl_synth_AS"/>
</dbReference>
<dbReference type="InterPro" id="IPR015083">
    <property type="entry name" value="NorB/c/GfsB-D-like_docking"/>
</dbReference>
<dbReference type="InterPro" id="IPR001227">
    <property type="entry name" value="Ac_transferase_dom_sf"/>
</dbReference>
<dbReference type="SUPFAM" id="SSF47336">
    <property type="entry name" value="ACP-like"/>
    <property type="match status" value="2"/>
</dbReference>
<comment type="catalytic activity">
    <reaction evidence="9">
        <text>6 (S)-methylmalonyl-CoA + propanoyl-CoA + 6 NADPH + 12 H(+) = 6-deoxyerythronolide B + 6 CO2 + 6 NADP(+) + 7 CoA + H2O</text>
        <dbReference type="Rhea" id="RHEA:23068"/>
        <dbReference type="ChEBI" id="CHEBI:15377"/>
        <dbReference type="ChEBI" id="CHEBI:15378"/>
        <dbReference type="ChEBI" id="CHEBI:16089"/>
        <dbReference type="ChEBI" id="CHEBI:16526"/>
        <dbReference type="ChEBI" id="CHEBI:57287"/>
        <dbReference type="ChEBI" id="CHEBI:57327"/>
        <dbReference type="ChEBI" id="CHEBI:57392"/>
        <dbReference type="ChEBI" id="CHEBI:57783"/>
        <dbReference type="ChEBI" id="CHEBI:58349"/>
        <dbReference type="EC" id="2.3.1.94"/>
    </reaction>
</comment>
<dbReference type="InterPro" id="IPR057326">
    <property type="entry name" value="KR_dom"/>
</dbReference>
<keyword evidence="17" id="KW-1185">Reference proteome</keyword>
<dbReference type="CDD" id="cd00833">
    <property type="entry name" value="PKS"/>
    <property type="match status" value="2"/>
</dbReference>
<keyword evidence="8" id="KW-0012">Acyltransferase</keyword>
<dbReference type="PROSITE" id="PS00012">
    <property type="entry name" value="PHOSPHOPANTETHEINE"/>
    <property type="match status" value="2"/>
</dbReference>
<comment type="cofactor">
    <cofactor evidence="1">
        <name>pantetheine 4'-phosphate</name>
        <dbReference type="ChEBI" id="CHEBI:47942"/>
    </cofactor>
</comment>
<keyword evidence="7" id="KW-0511">Multifunctional enzyme</keyword>
<dbReference type="FunFam" id="3.40.366.10:FF:000002">
    <property type="entry name" value="Probable polyketide synthase 2"/>
    <property type="match status" value="2"/>
</dbReference>
<dbReference type="SUPFAM" id="SSF55048">
    <property type="entry name" value="Probable ACP-binding domain of malonyl-CoA ACP transacylase"/>
    <property type="match status" value="2"/>
</dbReference>
<dbReference type="InterPro" id="IPR016036">
    <property type="entry name" value="Malonyl_transacylase_ACP-bd"/>
</dbReference>
<dbReference type="GO" id="GO:0004315">
    <property type="term" value="F:3-oxoacyl-[acyl-carrier-protein] synthase activity"/>
    <property type="evidence" value="ECO:0007669"/>
    <property type="project" value="InterPro"/>
</dbReference>
<dbReference type="InterPro" id="IPR014043">
    <property type="entry name" value="Acyl_transferase_dom"/>
</dbReference>
<dbReference type="Pfam" id="PF02801">
    <property type="entry name" value="Ketoacyl-synt_C"/>
    <property type="match status" value="2"/>
</dbReference>
<dbReference type="InterPro" id="IPR041618">
    <property type="entry name" value="PKS_DE"/>
</dbReference>
<comment type="pathway">
    <text evidence="11">Antibiotic biosynthesis; erythromycin biosynthesis.</text>
</comment>
<dbReference type="InterPro" id="IPR036291">
    <property type="entry name" value="NAD(P)-bd_dom_sf"/>
</dbReference>
<dbReference type="PROSITE" id="PS50075">
    <property type="entry name" value="CARRIER"/>
    <property type="match status" value="2"/>
</dbReference>
<dbReference type="SUPFAM" id="SSF52151">
    <property type="entry name" value="FabD/lysophospholipase-like"/>
    <property type="match status" value="2"/>
</dbReference>
<dbReference type="InterPro" id="IPR014031">
    <property type="entry name" value="Ketoacyl_synth_C"/>
</dbReference>
<name>A0A495VYG5_9PSEU</name>
<dbReference type="PANTHER" id="PTHR43775">
    <property type="entry name" value="FATTY ACID SYNTHASE"/>
    <property type="match status" value="1"/>
</dbReference>
<dbReference type="Gene3D" id="3.40.47.10">
    <property type="match status" value="2"/>
</dbReference>
<dbReference type="InterPro" id="IPR050091">
    <property type="entry name" value="PKS_NRPS_Biosynth_Enz"/>
</dbReference>
<feature type="domain" description="Carrier" evidence="14">
    <location>
        <begin position="2892"/>
        <end position="2967"/>
    </location>
</feature>
<dbReference type="GO" id="GO:0047879">
    <property type="term" value="F:erythronolide synthase activity"/>
    <property type="evidence" value="ECO:0007669"/>
    <property type="project" value="UniProtKB-EC"/>
</dbReference>
<comment type="function">
    <text evidence="10">Involved in the biosynthesis of antibiotic erythromycin via the biosynthesis of its aglycone precursor, 6-deoxyerythronolide B (6-dEB).</text>
</comment>
<dbReference type="InterPro" id="IPR020806">
    <property type="entry name" value="PKS_PP-bd"/>
</dbReference>
<dbReference type="InterPro" id="IPR032821">
    <property type="entry name" value="PKS_assoc"/>
</dbReference>
<dbReference type="Pfam" id="PF18369">
    <property type="entry name" value="PKS_DE"/>
    <property type="match status" value="1"/>
</dbReference>
<dbReference type="Gene3D" id="3.40.366.10">
    <property type="entry name" value="Malonyl-Coenzyme A Acyl Carrier Protein, domain 2"/>
    <property type="match status" value="2"/>
</dbReference>
<sequence length="3039" mass="316748">MSNEEKLRDYLRRVTADLAQTRKRLQEAESGLHEPVAIIGMACRYPGGVGSPDDLWRLVEAGGDAISEFPTNRGWHVRYDADPEQAGTTYTRHGGFLHDADLFDAEFFGLSPREALTVDPQQRLLLETSWEAIERAGIDPSSVRGSRTGVFAGVMYNDYGARLMNADLPEFEGYLGNGSAGSIASGRVAYTLGLEGPAVTVDTACSSSLVALHLAAHALRQGECGLALAGGVTVMSTPDTFVEFSRQRGLSPDGRCKAFGAGADGTGWAEGAGMLLLARLSEAQRLGYPVLAVLRGSAVNQDGASSGLTAPNGPSQQRVIQQALSRAGLSTSDVDAVEAHGTGTTLGDPIEAQALLATYGRDRPADRPLWLGSFKSNVGHTQAAAGVGGVIKMVMAMRHGVLPKTLHADEPTPAVDWSAGAVELLREARRWPESDRPRRAAVSSFGVSGTNAHVVLEQPPSTEPKLAAVHNGPVPVVVCGRTEEALRAQAARLRDFVEGDRGVTPADLAWSLAVSRSRFARRAAVVAESRGELVRGLDELARGVPASPGVASGRATASGKVAFVFPGQGSQWPGMGVELLESSPVFAARMAECAEALRPHTGWDAVSVLREAREDHDVDVIQPLLFAVLVSLAEVWRAHGVRPAAVVGHSQGEIAAACVAGALSLADAAKVVALRSRALRAVVGDGGMASVAVSAEDAAELIAPWAGRLSVAAENGPASVVVSGDRDALDEWLAHCAEHDVRARRVAVDYASHSAHVERVRDEVLSGLAGITPVEGAIPLYSTVTGTALTGAELTPDYWFRNLRQTVLLRTAVERLAADGFGFFVESSPHPVLTPGLRETVEDLDSGAAVLGTLRRDDGGLPRFLTSLAEAHLAGLDLDWTAVLGGERRRLDLPTYAFQRDRYWLDAPATTAADPEDAAFWAAVEREDLPALADAVLAGSDDDRERLGGALPVLSAWRRQRHASSTVDDWRYRVEWPRLAGLRPTTPSGRWLAVVPAGVEHPWVDGVLGVFGDVVRVDVGTDGDRDAVAAAIRAAVADGAVADGAAVDSGAADGAVVEGGAVGGGAVEGVVSLLALAEGVHATGITDGLAATVVLVQALGDAGVDAPLWVLTRGAVAVGGERLDRPAQAQSWGVGLVAALEHARRWGGLVDLPEAVDAAALAALSAVLGGGTDEDQVALRATGAHARRLVRDPRARRAGTPWQPTGTVLITGATGAIGPTIARWFADQGARRLVLTSRSGRGVDGLAAELAERGVDVAVEACDVADRDAVAALLRRLADAGHEIGTAVHAAAFIELVPLAETTVEQFADTVRAKVAGAVHLGDLLDHTHLRDLVLFSSIAGVWGSGEHAAYAAANAFLDAYAQQRHADGLPATSVAWGIWDEHETASRIDAAQMVKRGLAFIDPDIALSGLRQVLEDGEPFRAVADVDWDSFVPVFTSARPSRFIADVPEARRALAGPERVTSGGPATLPPAQRKRALLDLVRAHAAAVLGHDSAANLDTARAFREFGFDSLTAVELRNRLVAATGLRLPATLVFDHPTPNALVAYLDGELAGHAREQADVPAATPSAEPIAIVGMACRFPGGAASPEELWRLVAEGGDAITPFPPGRGWDVDALFHPDPDHPGTTYVREGGFLRDAGEFDAAFFGISPREAVAMDPQQRLLLETTWEVFERAGIDPTSLAGAPVGAFIGSGFMDYGATAQDATESFLLTGNATSVLSGRLSYFLGLEGPAVTVDTACSSALVALHLAAQAVRSGECAMAVAGGATVMGGPMPFIGFSRQRGLAADARCKAFAAGADGMILAEGVGVLLVEKLSDARRLGHPVLAVVRGSAVNQDGASNGLTAPNGPAQQKVIRQALASGGLRPSDVDVVEAHGTGTALGDPIEAQALLATYGQDRDEPLWLGSVKSNIGHTQAAAGVAGIIKMVMALREGVLPRTLHADEPSPHVDWSAGAVRLLVENRPWPEAGRPRRAGVSSFGISGTNAHLVLEEAPAVEAEQPETTVRTPVVPVVVSGRGAEALRAQAARLLTTDPDVPAADLAWSLATGRAALDHRAVVVAASTEEVRDGLDAVARDRQAGHVVRGVATDGGLAFLFTGQGAQRLGMGRELYEAFPAYAEAFDAVCAELDRHLATPLREVVFERADLLDRTAWTQPALFAVEVALFRLVESWGIRPDFVAGHSIGELAAAHVAGVLSLPDAARLVAARGRVMQELPPGGAMFAVQATEQEVLPLLAGHESRASLAAVNGPGSAVVSGAEEVVAGIAEQLAARGRKTRRLVVSHAFHSPLMEPVLDEFRRVAETLAYAEPTVPVVSTVTGKPVAGEWRSPDYWVEQVRRPVRFADAVAALHAEGATSFLELGPDGVLSAMARESLHGDVVLAPALRAKRGEVQALTTAVAQVWARGAAVDWSAVTAGRGARRVDLPTYAFQRQWYWLAEPAATDAADPLRHRAAWRPVRAGDAPPGVWLAVAPAGVDHGVRHDGPVLTVDGPADRAVLADRLRDVLLDLVEPLAGVVSLLALAEDRGVADTVALVQALGDVGVPARLWAVTRGAVAADPADREVRPAQAAVWGLGRTVAREHPDRWGGLVDLPAGADAVPAGALGSGEPEVAVRGAGLLARRLTRSRLAPATWTARGLVLVTGGTGALGRATARWLADRGAEHLVLVSRGASAGSAADLVAELSARGVEVTLAACDVADRDAVAALLAGLPQPPTAVFHAAGVLADGVLDGLTPDRVREVLRAKADGARHLHELTGDLDAFVLFSSMSATLGNPGQANYAAANAYLDGLAEHRALTGLPATSVAWGPWAGGGMAADLAERTARDGVAALDPDRALAALDRALTAGDPAVTVADVDWARFRAPGPVLAELVPDEPAARAEQAAPADRLTGLAGAELDQAVLRLVREQVALVLGYPGPDHVEPHRSFQELGVDSLTAVELRNALAGATGAALPPTLVFDHPTPARLAEHLRGEVGGAPADPVAAALADLDRLEGAVARLPEGDHAALAARLRALASRLHGGADRGELATASADDLFELIQTEFGKS</sequence>
<evidence type="ECO:0000256" key="4">
    <source>
        <dbReference type="ARBA" id="ARBA00022679"/>
    </source>
</evidence>
<dbReference type="InterPro" id="IPR036736">
    <property type="entry name" value="ACP-like_sf"/>
</dbReference>
<dbReference type="SUPFAM" id="SSF53901">
    <property type="entry name" value="Thiolase-like"/>
    <property type="match status" value="2"/>
</dbReference>
<feature type="domain" description="Ketosynthase family 3 (KS3)" evidence="15">
    <location>
        <begin position="33"/>
        <end position="458"/>
    </location>
</feature>
<dbReference type="GO" id="GO:0006633">
    <property type="term" value="P:fatty acid biosynthetic process"/>
    <property type="evidence" value="ECO:0007669"/>
    <property type="project" value="InterPro"/>
</dbReference>
<dbReference type="NCBIfam" id="NF045894">
    <property type="entry name" value="PKS_plus_SDR"/>
    <property type="match status" value="1"/>
</dbReference>
<dbReference type="PANTHER" id="PTHR43775:SF51">
    <property type="entry name" value="INACTIVE PHENOLPHTHIOCEROL SYNTHESIS POLYKETIDE SYNTHASE TYPE I PKS1-RELATED"/>
    <property type="match status" value="1"/>
</dbReference>
<comment type="caution">
    <text evidence="16">The sequence shown here is derived from an EMBL/GenBank/DDBJ whole genome shotgun (WGS) entry which is preliminary data.</text>
</comment>
<dbReference type="Pfam" id="PF08659">
    <property type="entry name" value="KR"/>
    <property type="match status" value="2"/>
</dbReference>
<dbReference type="SMART" id="SM00825">
    <property type="entry name" value="PKS_KS"/>
    <property type="match status" value="2"/>
</dbReference>
<dbReference type="PROSITE" id="PS52004">
    <property type="entry name" value="KS3_2"/>
    <property type="match status" value="2"/>
</dbReference>
<keyword evidence="4 16" id="KW-0808">Transferase</keyword>
<dbReference type="InterPro" id="IPR016035">
    <property type="entry name" value="Acyl_Trfase/lysoPLipase"/>
</dbReference>
<dbReference type="Pfam" id="PF16197">
    <property type="entry name" value="KAsynt_C_assoc"/>
    <property type="match status" value="2"/>
</dbReference>
<dbReference type="EMBL" id="RBXO01000001">
    <property type="protein sequence ID" value="RKT54471.1"/>
    <property type="molecule type" value="Genomic_DNA"/>
</dbReference>
<evidence type="ECO:0000256" key="8">
    <source>
        <dbReference type="ARBA" id="ARBA00023315"/>
    </source>
</evidence>
<dbReference type="Pfam" id="PF08990">
    <property type="entry name" value="Docking"/>
    <property type="match status" value="1"/>
</dbReference>
<evidence type="ECO:0000256" key="1">
    <source>
        <dbReference type="ARBA" id="ARBA00001957"/>
    </source>
</evidence>
<dbReference type="Gene3D" id="1.10.1200.10">
    <property type="entry name" value="ACP-like"/>
    <property type="match status" value="2"/>
</dbReference>
<keyword evidence="6" id="KW-0045">Antibiotic biosynthesis</keyword>
<dbReference type="CDD" id="cd08952">
    <property type="entry name" value="KR_1_SDR_x"/>
    <property type="match status" value="2"/>
</dbReference>
<dbReference type="SMART" id="SM01294">
    <property type="entry name" value="PKS_PP_betabranch"/>
    <property type="match status" value="2"/>
</dbReference>
<evidence type="ECO:0000256" key="13">
    <source>
        <dbReference type="ARBA" id="ARBA00066981"/>
    </source>
</evidence>
<dbReference type="SMART" id="SM00827">
    <property type="entry name" value="PKS_AT"/>
    <property type="match status" value="2"/>
</dbReference>
<dbReference type="Pfam" id="PF00550">
    <property type="entry name" value="PP-binding"/>
    <property type="match status" value="2"/>
</dbReference>
<dbReference type="EC" id="2.3.1.94" evidence="13"/>
<dbReference type="Pfam" id="PF00109">
    <property type="entry name" value="ketoacyl-synt"/>
    <property type="match status" value="2"/>
</dbReference>
<dbReference type="OrthoDB" id="9778690at2"/>
<dbReference type="SMART" id="SM00822">
    <property type="entry name" value="PKS_KR"/>
    <property type="match status" value="2"/>
</dbReference>
<dbReference type="SMART" id="SM00823">
    <property type="entry name" value="PKS_PP"/>
    <property type="match status" value="2"/>
</dbReference>
<dbReference type="FunFam" id="3.40.47.10:FF:000019">
    <property type="entry name" value="Polyketide synthase type I"/>
    <property type="match status" value="2"/>
</dbReference>
<dbReference type="GO" id="GO:0033068">
    <property type="term" value="P:macrolide biosynthetic process"/>
    <property type="evidence" value="ECO:0007669"/>
    <property type="project" value="UniProtKB-ARBA"/>
</dbReference>
<dbReference type="InterPro" id="IPR036299">
    <property type="entry name" value="Polyketide_synth_docking_sf"/>
</dbReference>
<accession>A0A495VYG5</accession>
<evidence type="ECO:0000256" key="12">
    <source>
        <dbReference type="ARBA" id="ARBA00063272"/>
    </source>
</evidence>
<evidence type="ECO:0000256" key="6">
    <source>
        <dbReference type="ARBA" id="ARBA00023194"/>
    </source>
</evidence>
<dbReference type="InterPro" id="IPR014030">
    <property type="entry name" value="Ketoacyl_synth_N"/>
</dbReference>
<dbReference type="FunFam" id="1.10.1200.10:FF:000007">
    <property type="entry name" value="Probable polyketide synthase pks17"/>
    <property type="match status" value="2"/>
</dbReference>
<dbReference type="InterPro" id="IPR009081">
    <property type="entry name" value="PP-bd_ACP"/>
</dbReference>
<evidence type="ECO:0000313" key="17">
    <source>
        <dbReference type="Proteomes" id="UP000282084"/>
    </source>
</evidence>
<evidence type="ECO:0000256" key="10">
    <source>
        <dbReference type="ARBA" id="ARBA00060158"/>
    </source>
</evidence>
<dbReference type="Pfam" id="PF00698">
    <property type="entry name" value="Acyl_transf_1"/>
    <property type="match status" value="2"/>
</dbReference>
<dbReference type="InterPro" id="IPR013968">
    <property type="entry name" value="PKS_KR"/>
</dbReference>
<keyword evidence="5" id="KW-0677">Repeat</keyword>
<reference evidence="16 17" key="1">
    <citation type="submission" date="2018-10" db="EMBL/GenBank/DDBJ databases">
        <title>Sequencing the genomes of 1000 actinobacteria strains.</title>
        <authorList>
            <person name="Klenk H.-P."/>
        </authorList>
    </citation>
    <scope>NUCLEOTIDE SEQUENCE [LARGE SCALE GENOMIC DNA]</scope>
    <source>
        <strain evidence="16 17">DSM 43800</strain>
    </source>
</reference>
<evidence type="ECO:0000256" key="2">
    <source>
        <dbReference type="ARBA" id="ARBA00022450"/>
    </source>
</evidence>
<comment type="subunit">
    <text evidence="12">Homodimer. Erythronolide synthase is composed of EryAI, EryAII and EryAIII multimodular (2 modules) polypeptides each coding for a functional synthase subunit which participates in 2 of the six FAS-like elongation steps required for formation of the polyketide. Module 1, 2, 3, 4, 5, and 6 participating in biosynthesis steps 1, 2, 3, 4, 5, and 6, respectively.</text>
</comment>
<dbReference type="InterPro" id="IPR016039">
    <property type="entry name" value="Thiolase-like"/>
</dbReference>
<dbReference type="Gene3D" id="3.40.50.720">
    <property type="entry name" value="NAD(P)-binding Rossmann-like Domain"/>
    <property type="match status" value="2"/>
</dbReference>
<dbReference type="GO" id="GO:0004312">
    <property type="term" value="F:fatty acid synthase activity"/>
    <property type="evidence" value="ECO:0007669"/>
    <property type="project" value="TreeGrafter"/>
</dbReference>
<evidence type="ECO:0000313" key="16">
    <source>
        <dbReference type="EMBL" id="RKT54471.1"/>
    </source>
</evidence>
<evidence type="ECO:0000256" key="7">
    <source>
        <dbReference type="ARBA" id="ARBA00023268"/>
    </source>
</evidence>
<protein>
    <recommendedName>
        <fullName evidence="13">6-deoxyerythronolide-B synthase</fullName>
        <ecNumber evidence="13">2.3.1.94</ecNumber>
    </recommendedName>
</protein>
<dbReference type="InterPro" id="IPR006162">
    <property type="entry name" value="Ppantetheine_attach_site"/>
</dbReference>
<dbReference type="Gene3D" id="3.30.70.3290">
    <property type="match status" value="2"/>
</dbReference>
<evidence type="ECO:0000256" key="3">
    <source>
        <dbReference type="ARBA" id="ARBA00022553"/>
    </source>
</evidence>
<feature type="domain" description="Carrier" evidence="14">
    <location>
        <begin position="1476"/>
        <end position="1551"/>
    </location>
</feature>
<keyword evidence="3" id="KW-0597">Phosphoprotein</keyword>
<dbReference type="GO" id="GO:0031177">
    <property type="term" value="F:phosphopantetheine binding"/>
    <property type="evidence" value="ECO:0007669"/>
    <property type="project" value="InterPro"/>
</dbReference>